<dbReference type="InterPro" id="IPR035931">
    <property type="entry name" value="YlxR-like_sf"/>
</dbReference>
<dbReference type="PANTHER" id="PTHR34215">
    <property type="entry name" value="BLL0784 PROTEIN"/>
    <property type="match status" value="1"/>
</dbReference>
<protein>
    <submittedName>
        <fullName evidence="2">YlxR family protein</fullName>
    </submittedName>
</protein>
<dbReference type="Gene3D" id="3.30.1230.10">
    <property type="entry name" value="YlxR-like"/>
    <property type="match status" value="1"/>
</dbReference>
<dbReference type="CDD" id="cd00279">
    <property type="entry name" value="YlxR"/>
    <property type="match status" value="1"/>
</dbReference>
<dbReference type="NCBIfam" id="NF047356">
    <property type="entry name" value="RNA_bind_RnpM"/>
    <property type="match status" value="1"/>
</dbReference>
<dbReference type="Proteomes" id="UP001199631">
    <property type="component" value="Unassembled WGS sequence"/>
</dbReference>
<dbReference type="InterPro" id="IPR007393">
    <property type="entry name" value="YlxR_dom"/>
</dbReference>
<evidence type="ECO:0000259" key="1">
    <source>
        <dbReference type="Pfam" id="PF04296"/>
    </source>
</evidence>
<dbReference type="InterPro" id="IPR037465">
    <property type="entry name" value="YlxR"/>
</dbReference>
<keyword evidence="3" id="KW-1185">Reference proteome</keyword>
<gene>
    <name evidence="2" type="ORF">K3T81_07830</name>
</gene>
<name>A0AAW5B3U4_9BACI</name>
<sequence>MVQKRKVPERKCVVTNEMKPKKQLVRVVRNKDGEVFVDETGKKNGRGAYLTRDPEIIRQAEKTSVLNRQLNTEVDSSIYEDLIKLVEGKKHD</sequence>
<dbReference type="SUPFAM" id="SSF64376">
    <property type="entry name" value="YlxR-like"/>
    <property type="match status" value="1"/>
</dbReference>
<evidence type="ECO:0000313" key="3">
    <source>
        <dbReference type="Proteomes" id="UP001199631"/>
    </source>
</evidence>
<proteinExistence type="predicted"/>
<dbReference type="PANTHER" id="PTHR34215:SF1">
    <property type="entry name" value="YLXR DOMAIN-CONTAINING PROTEIN"/>
    <property type="match status" value="1"/>
</dbReference>
<feature type="domain" description="YlxR" evidence="1">
    <location>
        <begin position="10"/>
        <end position="83"/>
    </location>
</feature>
<organism evidence="2 3">
    <name type="scientific">Oceanobacillus jordanicus</name>
    <dbReference type="NCBI Taxonomy" id="2867266"/>
    <lineage>
        <taxon>Bacteria</taxon>
        <taxon>Bacillati</taxon>
        <taxon>Bacillota</taxon>
        <taxon>Bacilli</taxon>
        <taxon>Bacillales</taxon>
        <taxon>Bacillaceae</taxon>
        <taxon>Oceanobacillus</taxon>
    </lineage>
</organism>
<dbReference type="Pfam" id="PF04296">
    <property type="entry name" value="YlxR"/>
    <property type="match status" value="1"/>
</dbReference>
<comment type="caution">
    <text evidence="2">The sequence shown here is derived from an EMBL/GenBank/DDBJ whole genome shotgun (WGS) entry which is preliminary data.</text>
</comment>
<accession>A0AAW5B3U4</accession>
<evidence type="ECO:0000313" key="2">
    <source>
        <dbReference type="EMBL" id="MCG3419056.1"/>
    </source>
</evidence>
<dbReference type="AlphaFoldDB" id="A0AAW5B3U4"/>
<dbReference type="RefSeq" id="WP_238019341.1">
    <property type="nucleotide sequence ID" value="NZ_JAIFZM010000005.1"/>
</dbReference>
<dbReference type="EMBL" id="JAIFZM010000005">
    <property type="protein sequence ID" value="MCG3419056.1"/>
    <property type="molecule type" value="Genomic_DNA"/>
</dbReference>
<reference evidence="2 3" key="1">
    <citation type="journal article" date="2022" name="Evol. Bioinform. Online">
        <title>Draft Genome Sequence of Oceanobacillus jordanicus Strain GSFE11, a Halotolerant Plant Growth-Promoting Bacterial Endophyte Isolated From the Jordan Valley.</title>
        <authorList>
            <person name="Alhindi T."/>
            <person name="Albdaiwi R."/>
        </authorList>
    </citation>
    <scope>NUCLEOTIDE SEQUENCE [LARGE SCALE GENOMIC DNA]</scope>
    <source>
        <strain evidence="2 3">GSFE11</strain>
    </source>
</reference>